<gene>
    <name evidence="1" type="ORF">NEZAVI_LOCUS3589</name>
</gene>
<sequence length="134" mass="15671">MTLDHPTLGLGSQLIQRFALMREEEWARALPGNIPLYLLKESGGVQRRQVERSRHKRYRLTVTVTLPPRSGDYCGSWNRRVRGLGKNHNMKVRSEIILLDPSLGRGCRRKNRRLRDGGRLRTRTWVQETRMARP</sequence>
<protein>
    <submittedName>
        <fullName evidence="1">Uncharacterized protein</fullName>
    </submittedName>
</protein>
<evidence type="ECO:0000313" key="1">
    <source>
        <dbReference type="EMBL" id="CAH1392830.1"/>
    </source>
</evidence>
<dbReference type="EMBL" id="OV725078">
    <property type="protein sequence ID" value="CAH1392830.1"/>
    <property type="molecule type" value="Genomic_DNA"/>
</dbReference>
<name>A0A9P0EAA7_NEZVI</name>
<dbReference type="AlphaFoldDB" id="A0A9P0EAA7"/>
<reference evidence="1" key="1">
    <citation type="submission" date="2022-01" db="EMBL/GenBank/DDBJ databases">
        <authorList>
            <person name="King R."/>
        </authorList>
    </citation>
    <scope>NUCLEOTIDE SEQUENCE</scope>
</reference>
<evidence type="ECO:0000313" key="2">
    <source>
        <dbReference type="Proteomes" id="UP001152798"/>
    </source>
</evidence>
<organism evidence="1 2">
    <name type="scientific">Nezara viridula</name>
    <name type="common">Southern green stink bug</name>
    <name type="synonym">Cimex viridulus</name>
    <dbReference type="NCBI Taxonomy" id="85310"/>
    <lineage>
        <taxon>Eukaryota</taxon>
        <taxon>Metazoa</taxon>
        <taxon>Ecdysozoa</taxon>
        <taxon>Arthropoda</taxon>
        <taxon>Hexapoda</taxon>
        <taxon>Insecta</taxon>
        <taxon>Pterygota</taxon>
        <taxon>Neoptera</taxon>
        <taxon>Paraneoptera</taxon>
        <taxon>Hemiptera</taxon>
        <taxon>Heteroptera</taxon>
        <taxon>Panheteroptera</taxon>
        <taxon>Pentatomomorpha</taxon>
        <taxon>Pentatomoidea</taxon>
        <taxon>Pentatomidae</taxon>
        <taxon>Pentatominae</taxon>
        <taxon>Nezara</taxon>
    </lineage>
</organism>
<dbReference type="Proteomes" id="UP001152798">
    <property type="component" value="Chromosome 2"/>
</dbReference>
<accession>A0A9P0EAA7</accession>
<proteinExistence type="predicted"/>
<keyword evidence="2" id="KW-1185">Reference proteome</keyword>